<reference evidence="2" key="1">
    <citation type="submission" date="2014-05" db="EMBL/GenBank/DDBJ databases">
        <title>The transcriptome of the halophilic microalga Tetraselmis sp. GSL018 isolated from the Great Salt Lake, Utah.</title>
        <authorList>
            <person name="Jinkerson R.E."/>
            <person name="D'Adamo S."/>
            <person name="Posewitz M.C."/>
        </authorList>
    </citation>
    <scope>NUCLEOTIDE SEQUENCE</scope>
    <source>
        <strain evidence="2">GSL018</strain>
    </source>
</reference>
<feature type="compositionally biased region" description="Basic and acidic residues" evidence="1">
    <location>
        <begin position="1"/>
        <end position="23"/>
    </location>
</feature>
<evidence type="ECO:0000256" key="1">
    <source>
        <dbReference type="SAM" id="MobiDB-lite"/>
    </source>
</evidence>
<gene>
    <name evidence="2" type="ORF">TSPGSL018_26869</name>
</gene>
<name>A0A061RUA7_9CHLO</name>
<evidence type="ECO:0000313" key="2">
    <source>
        <dbReference type="EMBL" id="JAC74106.1"/>
    </source>
</evidence>
<sequence length="66" mass="6896">MPPARRGEGTPGREDGIVDRGEDGSSEEGVCGVEGIRQGPPEVEEGGVEAPQWGRPRHGNFGTPPC</sequence>
<organism evidence="2">
    <name type="scientific">Tetraselmis sp. GSL018</name>
    <dbReference type="NCBI Taxonomy" id="582737"/>
    <lineage>
        <taxon>Eukaryota</taxon>
        <taxon>Viridiplantae</taxon>
        <taxon>Chlorophyta</taxon>
        <taxon>core chlorophytes</taxon>
        <taxon>Chlorodendrophyceae</taxon>
        <taxon>Chlorodendrales</taxon>
        <taxon>Chlorodendraceae</taxon>
        <taxon>Tetraselmis</taxon>
    </lineage>
</organism>
<protein>
    <submittedName>
        <fullName evidence="2">Uncharacterized protein</fullName>
    </submittedName>
</protein>
<accession>A0A061RUA7</accession>
<proteinExistence type="predicted"/>
<dbReference type="EMBL" id="GBEZ01011703">
    <property type="protein sequence ID" value="JAC74106.1"/>
    <property type="molecule type" value="Transcribed_RNA"/>
</dbReference>
<feature type="region of interest" description="Disordered" evidence="1">
    <location>
        <begin position="1"/>
        <end position="66"/>
    </location>
</feature>
<dbReference type="AlphaFoldDB" id="A0A061RUA7"/>
<feature type="compositionally biased region" description="Low complexity" evidence="1">
    <location>
        <begin position="27"/>
        <end position="41"/>
    </location>
</feature>